<dbReference type="GO" id="GO:0005829">
    <property type="term" value="C:cytosol"/>
    <property type="evidence" value="ECO:0007669"/>
    <property type="project" value="TreeGrafter"/>
</dbReference>
<keyword evidence="11" id="KW-1185">Reference proteome</keyword>
<evidence type="ECO:0000256" key="4">
    <source>
        <dbReference type="ARBA" id="ARBA00023235"/>
    </source>
</evidence>
<reference evidence="10" key="2">
    <citation type="submission" date="2020-11" db="EMBL/GenBank/DDBJ databases">
        <authorList>
            <person name="Cecchin M."/>
            <person name="Marcolungo L."/>
            <person name="Rossato M."/>
            <person name="Girolomoni L."/>
            <person name="Cosentino E."/>
            <person name="Cuine S."/>
            <person name="Li-Beisson Y."/>
            <person name="Delledonne M."/>
            <person name="Ballottari M."/>
        </authorList>
    </citation>
    <scope>NUCLEOTIDE SEQUENCE</scope>
    <source>
        <strain evidence="10">211/11P</strain>
        <tissue evidence="10">Whole cell</tissue>
    </source>
</reference>
<keyword evidence="3 6" id="KW-0697">Rotamase</keyword>
<dbReference type="OrthoDB" id="2530521at2759"/>
<dbReference type="InterPro" id="IPR023058">
    <property type="entry name" value="PPIase_PpiC_CS"/>
</dbReference>
<protein>
    <recommendedName>
        <fullName evidence="7">Peptidyl-prolyl cis-trans isomerase</fullName>
        <ecNumber evidence="7">5.2.1.8</ecNumber>
    </recommendedName>
</protein>
<dbReference type="Pfam" id="PF13616">
    <property type="entry name" value="Rotamase_3"/>
    <property type="match status" value="1"/>
</dbReference>
<comment type="function">
    <text evidence="5">Prolyl cis/trans isomerase with specificity for phospho-Ser-Pro bonds.</text>
</comment>
<evidence type="ECO:0000256" key="2">
    <source>
        <dbReference type="ARBA" id="ARBA00007656"/>
    </source>
</evidence>
<feature type="domain" description="PpiC" evidence="9">
    <location>
        <begin position="4"/>
        <end position="118"/>
    </location>
</feature>
<evidence type="ECO:0000313" key="10">
    <source>
        <dbReference type="EMBL" id="KAI3438418.1"/>
    </source>
</evidence>
<dbReference type="AlphaFoldDB" id="A0A9D4TZ31"/>
<dbReference type="GO" id="GO:0003755">
    <property type="term" value="F:peptidyl-prolyl cis-trans isomerase activity"/>
    <property type="evidence" value="ECO:0007669"/>
    <property type="project" value="UniProtKB-UniRule"/>
</dbReference>
<sequence length="118" mass="12787">MSAPAQARASHLLVKHRNSRRPSSWKEPVVTRSEEEALQLVKQYRNQIATASDVPVAFAELATTESHCGSARSGGDLGWFGPGQMQKSFEDATFALAVGELSQPMFSDSGCHIILRTG</sequence>
<dbReference type="EMBL" id="SIDB01000001">
    <property type="protein sequence ID" value="KAI3438418.1"/>
    <property type="molecule type" value="Genomic_DNA"/>
</dbReference>
<dbReference type="Proteomes" id="UP001055712">
    <property type="component" value="Unassembled WGS sequence"/>
</dbReference>
<name>A0A9D4TZ31_CHLVU</name>
<dbReference type="PROSITE" id="PS50198">
    <property type="entry name" value="PPIC_PPIASE_2"/>
    <property type="match status" value="1"/>
</dbReference>
<keyword evidence="4 6" id="KW-0413">Isomerase</keyword>
<dbReference type="InterPro" id="IPR051370">
    <property type="entry name" value="PPIase_Pin1"/>
</dbReference>
<comment type="caution">
    <text evidence="10">The sequence shown here is derived from an EMBL/GenBank/DDBJ whole genome shotgun (WGS) entry which is preliminary data.</text>
</comment>
<evidence type="ECO:0000256" key="3">
    <source>
        <dbReference type="ARBA" id="ARBA00023110"/>
    </source>
</evidence>
<evidence type="ECO:0000256" key="6">
    <source>
        <dbReference type="PROSITE-ProRule" id="PRU00278"/>
    </source>
</evidence>
<proteinExistence type="inferred from homology"/>
<evidence type="ECO:0000256" key="8">
    <source>
        <dbReference type="SAM" id="MobiDB-lite"/>
    </source>
</evidence>
<evidence type="ECO:0000256" key="7">
    <source>
        <dbReference type="RuleBase" id="RU363014"/>
    </source>
</evidence>
<dbReference type="FunFam" id="3.10.50.40:FF:000010">
    <property type="entry name" value="Peptidyl-prolyl cis-trans isomerase Pin1"/>
    <property type="match status" value="1"/>
</dbReference>
<accession>A0A9D4TZ31</accession>
<evidence type="ECO:0000256" key="5">
    <source>
        <dbReference type="ARBA" id="ARBA00054757"/>
    </source>
</evidence>
<dbReference type="PROSITE" id="PS01096">
    <property type="entry name" value="PPIC_PPIASE_1"/>
    <property type="match status" value="1"/>
</dbReference>
<dbReference type="InterPro" id="IPR046357">
    <property type="entry name" value="PPIase_dom_sf"/>
</dbReference>
<dbReference type="SUPFAM" id="SSF54534">
    <property type="entry name" value="FKBP-like"/>
    <property type="match status" value="1"/>
</dbReference>
<reference evidence="10" key="1">
    <citation type="journal article" date="2019" name="Plant J.">
        <title>Chlorella vulgaris genome assembly and annotation reveals the molecular basis for metabolic acclimation to high light conditions.</title>
        <authorList>
            <person name="Cecchin M."/>
            <person name="Marcolungo L."/>
            <person name="Rossato M."/>
            <person name="Girolomoni L."/>
            <person name="Cosentino E."/>
            <person name="Cuine S."/>
            <person name="Li-Beisson Y."/>
            <person name="Delledonne M."/>
            <person name="Ballottari M."/>
        </authorList>
    </citation>
    <scope>NUCLEOTIDE SEQUENCE</scope>
    <source>
        <strain evidence="10">211/11P</strain>
    </source>
</reference>
<evidence type="ECO:0000256" key="1">
    <source>
        <dbReference type="ARBA" id="ARBA00000971"/>
    </source>
</evidence>
<feature type="region of interest" description="Disordered" evidence="8">
    <location>
        <begin position="1"/>
        <end position="32"/>
    </location>
</feature>
<dbReference type="Gene3D" id="3.10.50.40">
    <property type="match status" value="1"/>
</dbReference>
<comment type="catalytic activity">
    <reaction evidence="1 7">
        <text>[protein]-peptidylproline (omega=180) = [protein]-peptidylproline (omega=0)</text>
        <dbReference type="Rhea" id="RHEA:16237"/>
        <dbReference type="Rhea" id="RHEA-COMP:10747"/>
        <dbReference type="Rhea" id="RHEA-COMP:10748"/>
        <dbReference type="ChEBI" id="CHEBI:83833"/>
        <dbReference type="ChEBI" id="CHEBI:83834"/>
        <dbReference type="EC" id="5.2.1.8"/>
    </reaction>
</comment>
<dbReference type="EC" id="5.2.1.8" evidence="7"/>
<comment type="similarity">
    <text evidence="2">Belongs to the PpiC/parvulin rotamase family.</text>
</comment>
<evidence type="ECO:0000259" key="9">
    <source>
        <dbReference type="PROSITE" id="PS50198"/>
    </source>
</evidence>
<dbReference type="InterPro" id="IPR000297">
    <property type="entry name" value="PPIase_PpiC"/>
</dbReference>
<dbReference type="PANTHER" id="PTHR10657:SF4">
    <property type="entry name" value="PEPTIDYL-PROLYL CIS-TRANS ISOMERASE-RELATED"/>
    <property type="match status" value="1"/>
</dbReference>
<evidence type="ECO:0000313" key="11">
    <source>
        <dbReference type="Proteomes" id="UP001055712"/>
    </source>
</evidence>
<dbReference type="GO" id="GO:0005634">
    <property type="term" value="C:nucleus"/>
    <property type="evidence" value="ECO:0007669"/>
    <property type="project" value="TreeGrafter"/>
</dbReference>
<organism evidence="10 11">
    <name type="scientific">Chlorella vulgaris</name>
    <name type="common">Green alga</name>
    <dbReference type="NCBI Taxonomy" id="3077"/>
    <lineage>
        <taxon>Eukaryota</taxon>
        <taxon>Viridiplantae</taxon>
        <taxon>Chlorophyta</taxon>
        <taxon>core chlorophytes</taxon>
        <taxon>Trebouxiophyceae</taxon>
        <taxon>Chlorellales</taxon>
        <taxon>Chlorellaceae</taxon>
        <taxon>Chlorella clade</taxon>
        <taxon>Chlorella</taxon>
    </lineage>
</organism>
<gene>
    <name evidence="10" type="ORF">D9Q98_000849</name>
</gene>
<dbReference type="PANTHER" id="PTHR10657">
    <property type="entry name" value="PEPTIDYL-PROLYL CIS-TRANS ISOMERASE"/>
    <property type="match status" value="1"/>
</dbReference>